<accession>A0A9P7TUV8</accession>
<sequence length="73" mass="7788">MSGLLNDSPESSASGWLGDDIVPRISSMTYVGCLQYASVIGAELRAASAMRIPSMTYAASCMSTMVLVLFEYI</sequence>
<evidence type="ECO:0000313" key="2">
    <source>
        <dbReference type="Proteomes" id="UP000732380"/>
    </source>
</evidence>
<comment type="caution">
    <text evidence="1">The sequence shown here is derived from an EMBL/GenBank/DDBJ whole genome shotgun (WGS) entry which is preliminary data.</text>
</comment>
<dbReference type="Proteomes" id="UP000732380">
    <property type="component" value="Unassembled WGS sequence"/>
</dbReference>
<protein>
    <submittedName>
        <fullName evidence="1">Uncharacterized protein</fullName>
    </submittedName>
</protein>
<evidence type="ECO:0000313" key="1">
    <source>
        <dbReference type="EMBL" id="KAG6118798.1"/>
    </source>
</evidence>
<dbReference type="AlphaFoldDB" id="A0A9P7TUV8"/>
<dbReference type="EMBL" id="SRQM01000093">
    <property type="protein sequence ID" value="KAG6118798.1"/>
    <property type="molecule type" value="Genomic_DNA"/>
</dbReference>
<reference evidence="1 2" key="1">
    <citation type="journal article" date="2020" name="bioRxiv">
        <title>Whole genome comparisons of ergot fungi reveals the divergence and evolution of species within the genus Claviceps are the result of varying mechanisms driving genome evolution and host range expansion.</title>
        <authorList>
            <person name="Wyka S.A."/>
            <person name="Mondo S.J."/>
            <person name="Liu M."/>
            <person name="Dettman J."/>
            <person name="Nalam V."/>
            <person name="Broders K.D."/>
        </authorList>
    </citation>
    <scope>NUCLEOTIDE SEQUENCE [LARGE SCALE GENOMIC DNA]</scope>
    <source>
        <strain evidence="1 2">LM576</strain>
    </source>
</reference>
<name>A0A9P7TUV8_9HYPO</name>
<organism evidence="1 2">
    <name type="scientific">Claviceps humidiphila</name>
    <dbReference type="NCBI Taxonomy" id="1294629"/>
    <lineage>
        <taxon>Eukaryota</taxon>
        <taxon>Fungi</taxon>
        <taxon>Dikarya</taxon>
        <taxon>Ascomycota</taxon>
        <taxon>Pezizomycotina</taxon>
        <taxon>Sordariomycetes</taxon>
        <taxon>Hypocreomycetidae</taxon>
        <taxon>Hypocreales</taxon>
        <taxon>Clavicipitaceae</taxon>
        <taxon>Claviceps</taxon>
    </lineage>
</organism>
<gene>
    <name evidence="1" type="ORF">E4U13_008242</name>
</gene>
<keyword evidence="2" id="KW-1185">Reference proteome</keyword>
<proteinExistence type="predicted"/>